<dbReference type="Pfam" id="PF12311">
    <property type="entry name" value="DUF3632"/>
    <property type="match status" value="1"/>
</dbReference>
<reference evidence="1" key="1">
    <citation type="submission" date="2018-12" db="EMBL/GenBank/DDBJ databases">
        <authorList>
            <person name="Syme R.A."/>
            <person name="Farfan-Caceres L."/>
            <person name="Lichtenzveig J."/>
        </authorList>
    </citation>
    <scope>NUCLEOTIDE SEQUENCE</scope>
    <source>
        <strain evidence="1">Al4</strain>
    </source>
</reference>
<organism evidence="1 2">
    <name type="scientific">Ascochyta lentis</name>
    <dbReference type="NCBI Taxonomy" id="205686"/>
    <lineage>
        <taxon>Eukaryota</taxon>
        <taxon>Fungi</taxon>
        <taxon>Dikarya</taxon>
        <taxon>Ascomycota</taxon>
        <taxon>Pezizomycotina</taxon>
        <taxon>Dothideomycetes</taxon>
        <taxon>Pleosporomycetidae</taxon>
        <taxon>Pleosporales</taxon>
        <taxon>Pleosporineae</taxon>
        <taxon>Didymellaceae</taxon>
        <taxon>Ascochyta</taxon>
    </lineage>
</organism>
<protein>
    <submittedName>
        <fullName evidence="1">Uncharacterized protein</fullName>
    </submittedName>
</protein>
<dbReference type="AlphaFoldDB" id="A0A8H7J278"/>
<evidence type="ECO:0000313" key="1">
    <source>
        <dbReference type="EMBL" id="KAF9693873.1"/>
    </source>
</evidence>
<proteinExistence type="predicted"/>
<reference evidence="1" key="2">
    <citation type="submission" date="2020-09" db="EMBL/GenBank/DDBJ databases">
        <title>Reference genome assembly for Australian Ascochyta lentis isolate Al4.</title>
        <authorList>
            <person name="Lee R.C."/>
            <person name="Farfan-Caceres L.M."/>
            <person name="Debler J.W."/>
            <person name="Williams A.H."/>
            <person name="Henares B.M."/>
        </authorList>
    </citation>
    <scope>NUCLEOTIDE SEQUENCE</scope>
    <source>
        <strain evidence="1">Al4</strain>
    </source>
</reference>
<dbReference type="Proteomes" id="UP000651452">
    <property type="component" value="Unassembled WGS sequence"/>
</dbReference>
<name>A0A8H7J278_9PLEO</name>
<evidence type="ECO:0000313" key="2">
    <source>
        <dbReference type="Proteomes" id="UP000651452"/>
    </source>
</evidence>
<dbReference type="PANTHER" id="PTHR38797:SF4">
    <property type="entry name" value="NUCLEAR PORE COMPLEX PROTEIN NUP85"/>
    <property type="match status" value="1"/>
</dbReference>
<dbReference type="PANTHER" id="PTHR38797">
    <property type="entry name" value="NUCLEAR PORE COMPLEX PROTEIN NUP85-RELATED"/>
    <property type="match status" value="1"/>
</dbReference>
<comment type="caution">
    <text evidence="1">The sequence shown here is derived from an EMBL/GenBank/DDBJ whole genome shotgun (WGS) entry which is preliminary data.</text>
</comment>
<dbReference type="InterPro" id="IPR053204">
    <property type="entry name" value="Oxopyrrolidines_Biosynth-assoc"/>
</dbReference>
<accession>A0A8H7J278</accession>
<dbReference type="InterPro" id="IPR022085">
    <property type="entry name" value="OpdG"/>
</dbReference>
<keyword evidence="2" id="KW-1185">Reference proteome</keyword>
<dbReference type="OrthoDB" id="3350591at2759"/>
<sequence length="297" mass="32573">MTITPDQWTKAQREGWLCKLYATCNADGIRALPPGFVLSQLLDALEDLLSYKLSPEDTATRSASLILSEIDVSTPWTNVVGMVLDAATTFNDEKILITLIDYLVELASLPDAINKGPGVKTIDVGGGEIWQIQPDQAIVFAEGKLWRDLPTYSWNVTENFQGLIAGPELWLHCLSAPATPLAAMQAWRNLNTYLALMAVHPKAQTVPALAGKARLGLTTLGLALENSPGTRRGKVSELHAPAAAQWLRVAGDEIERLCEEETEQIMAGDLWKCRGGTDMCNSARMAFWKSRLMEMGY</sequence>
<gene>
    <name evidence="1" type="ORF">EKO04_008243</name>
</gene>
<dbReference type="EMBL" id="RZGK01000015">
    <property type="protein sequence ID" value="KAF9693873.1"/>
    <property type="molecule type" value="Genomic_DNA"/>
</dbReference>